<keyword evidence="1" id="KW-0489">Methyltransferase</keyword>
<comment type="caution">
    <text evidence="1">The sequence shown here is derived from an EMBL/GenBank/DDBJ whole genome shotgun (WGS) entry which is preliminary data.</text>
</comment>
<name>A0ACB8U1F4_9APHY</name>
<organism evidence="1 2">
    <name type="scientific">Irpex rosettiformis</name>
    <dbReference type="NCBI Taxonomy" id="378272"/>
    <lineage>
        <taxon>Eukaryota</taxon>
        <taxon>Fungi</taxon>
        <taxon>Dikarya</taxon>
        <taxon>Basidiomycota</taxon>
        <taxon>Agaricomycotina</taxon>
        <taxon>Agaricomycetes</taxon>
        <taxon>Polyporales</taxon>
        <taxon>Irpicaceae</taxon>
        <taxon>Irpex</taxon>
    </lineage>
</organism>
<sequence>MIVHNRIPRAVSAVVLCVLGLLALQFVFGPLKSIKRPAIFQAQPPAASSLKSHIDDEESKYRVALQDRDNLIRKWGPTAEDIIPFPRNGALFTLWDFFIPSFRCPHRVERVGTLGDGGKWTCGVNRYANQRAPCVIYSFGLNGESSFEADFLKRAPHCEIWGYDFSVHSFGPEIENDPALKARAHFFPYAIGGEDIPEGDPPTFTLQTLMQQNGHSFIDLLKIDVEESEFDSLSTFVDHFVPSQAGSDATVPVGQMQLEIHAWGPHATFPTFKRWWENLERAGLRPFWTEPNLVYLQIMRGSLPDLAEYSFMNIRARSTLTDDSY</sequence>
<keyword evidence="2" id="KW-1185">Reference proteome</keyword>
<keyword evidence="1" id="KW-0808">Transferase</keyword>
<reference evidence="1" key="1">
    <citation type="journal article" date="2021" name="Environ. Microbiol.">
        <title>Gene family expansions and transcriptome signatures uncover fungal adaptations to wood decay.</title>
        <authorList>
            <person name="Hage H."/>
            <person name="Miyauchi S."/>
            <person name="Viragh M."/>
            <person name="Drula E."/>
            <person name="Min B."/>
            <person name="Chaduli D."/>
            <person name="Navarro D."/>
            <person name="Favel A."/>
            <person name="Norest M."/>
            <person name="Lesage-Meessen L."/>
            <person name="Balint B."/>
            <person name="Merenyi Z."/>
            <person name="de Eugenio L."/>
            <person name="Morin E."/>
            <person name="Martinez A.T."/>
            <person name="Baldrian P."/>
            <person name="Stursova M."/>
            <person name="Martinez M.J."/>
            <person name="Novotny C."/>
            <person name="Magnuson J.K."/>
            <person name="Spatafora J.W."/>
            <person name="Maurice S."/>
            <person name="Pangilinan J."/>
            <person name="Andreopoulos W."/>
            <person name="LaButti K."/>
            <person name="Hundley H."/>
            <person name="Na H."/>
            <person name="Kuo A."/>
            <person name="Barry K."/>
            <person name="Lipzen A."/>
            <person name="Henrissat B."/>
            <person name="Riley R."/>
            <person name="Ahrendt S."/>
            <person name="Nagy L.G."/>
            <person name="Grigoriev I.V."/>
            <person name="Martin F."/>
            <person name="Rosso M.N."/>
        </authorList>
    </citation>
    <scope>NUCLEOTIDE SEQUENCE</scope>
    <source>
        <strain evidence="1">CBS 384.51</strain>
    </source>
</reference>
<evidence type="ECO:0000313" key="2">
    <source>
        <dbReference type="Proteomes" id="UP001055072"/>
    </source>
</evidence>
<dbReference type="Proteomes" id="UP001055072">
    <property type="component" value="Unassembled WGS sequence"/>
</dbReference>
<gene>
    <name evidence="1" type="ORF">BDY19DRAFT_206650</name>
</gene>
<accession>A0ACB8U1F4</accession>
<proteinExistence type="predicted"/>
<protein>
    <submittedName>
        <fullName evidence="1">Methyltransferase domain-containing protein</fullName>
    </submittedName>
</protein>
<evidence type="ECO:0000313" key="1">
    <source>
        <dbReference type="EMBL" id="KAI0088054.1"/>
    </source>
</evidence>
<dbReference type="EMBL" id="MU274915">
    <property type="protein sequence ID" value="KAI0088054.1"/>
    <property type="molecule type" value="Genomic_DNA"/>
</dbReference>